<dbReference type="EMBL" id="PEDL01000009">
    <property type="protein sequence ID" value="PHV70579.1"/>
    <property type="molecule type" value="Genomic_DNA"/>
</dbReference>
<accession>A0AC61DBC4</accession>
<organism evidence="1 2">
    <name type="scientific">Sporanaerobium hydrogeniformans</name>
    <dbReference type="NCBI Taxonomy" id="3072179"/>
    <lineage>
        <taxon>Bacteria</taxon>
        <taxon>Bacillati</taxon>
        <taxon>Bacillota</taxon>
        <taxon>Clostridia</taxon>
        <taxon>Lachnospirales</taxon>
        <taxon>Lachnospiraceae</taxon>
        <taxon>Sporanaerobium</taxon>
    </lineage>
</organism>
<keyword evidence="2" id="KW-1185">Reference proteome</keyword>
<proteinExistence type="predicted"/>
<name>A0AC61DBC4_9FIRM</name>
<protein>
    <submittedName>
        <fullName evidence="1">Aspartate--tRNA(Asn) ligase</fullName>
    </submittedName>
</protein>
<reference evidence="1" key="1">
    <citation type="submission" date="2017-10" db="EMBL/GenBank/DDBJ databases">
        <title>Genome sequence of cellulolytic Lachnospiraceae bacterium XHS1971 isolated from hotspring sediment.</title>
        <authorList>
            <person name="Vasudevan G."/>
            <person name="Joshi A.J."/>
            <person name="Hivarkar S."/>
            <person name="Lanjekar V.B."/>
            <person name="Dhakephalkar P.K."/>
            <person name="Dagar S."/>
        </authorList>
    </citation>
    <scope>NUCLEOTIDE SEQUENCE</scope>
    <source>
        <strain evidence="1">XHS1971</strain>
    </source>
</reference>
<comment type="caution">
    <text evidence="1">The sequence shown here is derived from an EMBL/GenBank/DDBJ whole genome shotgun (WGS) entry which is preliminary data.</text>
</comment>
<sequence length="438" mass="50771">MLTMDGVKRIKWINIEEIKRQVDSVVTIDACIHKIRSMSEFAFIILRTGRYLIQGIYEKDRCGDSIEQLKVGCYVKVKGHVREDERAILGFEILLTEIKILSSPQGEYPLNVSHKKLGCGLEANLDNRSVALRNPYERAIFKIQEGVVSGFREFMLKEGFTQVFTPKIVAAGAEGGANIFKLDYFNQEAYLAQSPQFYKQTCVAFFDRVFEIAPVYRAEKHNTSRHLNEYIGLDFEMGYIESMYDVMEMETAMLKYTLEYLYTHYKEYLEILGVTLPVVDTIPSLTFMEALEVLKGKGGKNKYDLEPEDEVFLYEYAKENWGSEFIFITHFPASKRPFYAMNDKEDPRFALSFDLLFRGLEITTGGQRIHDYNEQVAKMKEMGMHPEEFYHYLNIHKYGMPPHGGLGIGLERLVMKLLDLQNIRQASMFPRDVHRLEP</sequence>
<keyword evidence="1" id="KW-0436">Ligase</keyword>
<dbReference type="Proteomes" id="UP000224460">
    <property type="component" value="Unassembled WGS sequence"/>
</dbReference>
<gene>
    <name evidence="1" type="ORF">CS063_09765</name>
</gene>
<evidence type="ECO:0000313" key="1">
    <source>
        <dbReference type="EMBL" id="PHV70579.1"/>
    </source>
</evidence>
<evidence type="ECO:0000313" key="2">
    <source>
        <dbReference type="Proteomes" id="UP000224460"/>
    </source>
</evidence>